<dbReference type="RefSeq" id="WP_163156682.1">
    <property type="nucleotide sequence ID" value="NZ_CAWPJG010000001.1"/>
</dbReference>
<accession>A0A6M4Y9V7</accession>
<gene>
    <name evidence="2" type="ORF">E4184_03555</name>
</gene>
<dbReference type="AlphaFoldDB" id="A0A6M4Y9V7"/>
<evidence type="ECO:0000313" key="2">
    <source>
        <dbReference type="EMBL" id="QJT20641.1"/>
    </source>
</evidence>
<dbReference type="Proteomes" id="UP000501427">
    <property type="component" value="Chromosome"/>
</dbReference>
<proteinExistence type="predicted"/>
<evidence type="ECO:0000256" key="1">
    <source>
        <dbReference type="SAM" id="MobiDB-lite"/>
    </source>
</evidence>
<evidence type="ECO:0000313" key="3">
    <source>
        <dbReference type="Proteomes" id="UP000501427"/>
    </source>
</evidence>
<sequence length="65" mass="6886">MRNTISHLLARLLNSGAAFEAPLARRSAAQDPGARQEAQGARRPPQGNNACTESSGKRDGDKVGR</sequence>
<organism evidence="2 3">
    <name type="scientific">Aeromonas media</name>
    <dbReference type="NCBI Taxonomy" id="651"/>
    <lineage>
        <taxon>Bacteria</taxon>
        <taxon>Pseudomonadati</taxon>
        <taxon>Pseudomonadota</taxon>
        <taxon>Gammaproteobacteria</taxon>
        <taxon>Aeromonadales</taxon>
        <taxon>Aeromonadaceae</taxon>
        <taxon>Aeromonas</taxon>
    </lineage>
</organism>
<name>A0A6M4Y9V7_AERME</name>
<dbReference type="EMBL" id="CP038441">
    <property type="protein sequence ID" value="QJT20641.1"/>
    <property type="molecule type" value="Genomic_DNA"/>
</dbReference>
<feature type="region of interest" description="Disordered" evidence="1">
    <location>
        <begin position="23"/>
        <end position="65"/>
    </location>
</feature>
<feature type="compositionally biased region" description="Basic and acidic residues" evidence="1">
    <location>
        <begin position="55"/>
        <end position="65"/>
    </location>
</feature>
<reference evidence="2 3" key="1">
    <citation type="submission" date="2019-03" db="EMBL/GenBank/DDBJ databases">
        <title>Novel transposon Tn6433 accelerates the dissemination of tet(E) in Aeromonas from aerobic biofilm under oxytetracycline stress.</title>
        <authorList>
            <person name="Shi Y."/>
            <person name="Tian Z."/>
            <person name="Zhang Y."/>
            <person name="Zhang H."/>
            <person name="Yang M."/>
        </authorList>
    </citation>
    <scope>NUCLEOTIDE SEQUENCE [LARGE SCALE GENOMIC DNA]</scope>
    <source>
        <strain evidence="2 3">T0.1-19</strain>
    </source>
</reference>
<protein>
    <submittedName>
        <fullName evidence="2">Uncharacterized protein</fullName>
    </submittedName>
</protein>